<sequence length="380" mass="39311">MSDLSSINEQMRSLLARTARGRSEFEDLVVVPVFAVVVALIFGMLVMLATGVDIATIGKSFVALAKGSLGSVNALSETLTAAIPLVLAGLGLGLGFRAGLFNIGAEGQVLLGGTAAVIFGFTFHSLPFAVLMPLSLLAGAIVGGLYAAIAGALKAATGAHEVITTIMLNLISFKLLDYLLRQPYIQKEGRADPISKSVPDAAQLPRLLDWLDPNLRLHAGLFVMLAAVVLVWWILFRSKIGFAFRASGENPHAARYAGMKSGLVIVAAMGTAGALAGLAGASQVLGVLGRASPGFSADIGFDAIAVALLGRSHPLGILFAGILFGGLEAGGRQMQVDAGVSIDLIAIIQALIIVFIAAPLLVRAIFPWGFARKSKGGSEV</sequence>
<evidence type="ECO:0000256" key="5">
    <source>
        <dbReference type="ARBA" id="ARBA00023136"/>
    </source>
</evidence>
<proteinExistence type="predicted"/>
<dbReference type="CDD" id="cd06580">
    <property type="entry name" value="TM_PBP1_transp_TpRbsC_like"/>
    <property type="match status" value="1"/>
</dbReference>
<dbReference type="RefSeq" id="WP_148376120.1">
    <property type="nucleotide sequence ID" value="NZ_VSIY01000003.1"/>
</dbReference>
<dbReference type="EMBL" id="VSIY01000003">
    <property type="protein sequence ID" value="TYB83030.1"/>
    <property type="molecule type" value="Genomic_DNA"/>
</dbReference>
<feature type="transmembrane region" description="Helical" evidence="6">
    <location>
        <begin position="162"/>
        <end position="180"/>
    </location>
</feature>
<feature type="transmembrane region" description="Helical" evidence="6">
    <location>
        <begin position="215"/>
        <end position="236"/>
    </location>
</feature>
<keyword evidence="3 6" id="KW-0812">Transmembrane</keyword>
<evidence type="ECO:0000256" key="3">
    <source>
        <dbReference type="ARBA" id="ARBA00022692"/>
    </source>
</evidence>
<evidence type="ECO:0000256" key="1">
    <source>
        <dbReference type="ARBA" id="ARBA00004651"/>
    </source>
</evidence>
<evidence type="ECO:0000256" key="4">
    <source>
        <dbReference type="ARBA" id="ARBA00022989"/>
    </source>
</evidence>
<evidence type="ECO:0000256" key="6">
    <source>
        <dbReference type="SAM" id="Phobius"/>
    </source>
</evidence>
<dbReference type="GO" id="GO:0005886">
    <property type="term" value="C:plasma membrane"/>
    <property type="evidence" value="ECO:0007669"/>
    <property type="project" value="UniProtKB-SubCell"/>
</dbReference>
<comment type="subcellular location">
    <subcellularLocation>
        <location evidence="1">Cell membrane</location>
        <topology evidence="1">Multi-pass membrane protein</topology>
    </subcellularLocation>
</comment>
<feature type="transmembrane region" description="Helical" evidence="6">
    <location>
        <begin position="109"/>
        <end position="130"/>
    </location>
</feature>
<feature type="transmembrane region" description="Helical" evidence="6">
    <location>
        <begin position="257"/>
        <end position="279"/>
    </location>
</feature>
<evidence type="ECO:0000313" key="8">
    <source>
        <dbReference type="Proteomes" id="UP000322080"/>
    </source>
</evidence>
<dbReference type="PANTHER" id="PTHR47089">
    <property type="entry name" value="ABC TRANSPORTER, PERMEASE PROTEIN"/>
    <property type="match status" value="1"/>
</dbReference>
<evidence type="ECO:0000313" key="7">
    <source>
        <dbReference type="EMBL" id="TYB83030.1"/>
    </source>
</evidence>
<gene>
    <name evidence="7" type="ORF">FVF75_02270</name>
</gene>
<keyword evidence="2" id="KW-1003">Cell membrane</keyword>
<dbReference type="Proteomes" id="UP000322080">
    <property type="component" value="Unassembled WGS sequence"/>
</dbReference>
<feature type="transmembrane region" description="Helical" evidence="6">
    <location>
        <begin position="78"/>
        <end position="97"/>
    </location>
</feature>
<keyword evidence="4 6" id="KW-1133">Transmembrane helix</keyword>
<feature type="transmembrane region" description="Helical" evidence="6">
    <location>
        <begin position="299"/>
        <end position="324"/>
    </location>
</feature>
<feature type="transmembrane region" description="Helical" evidence="6">
    <location>
        <begin position="28"/>
        <end position="58"/>
    </location>
</feature>
<evidence type="ECO:0000256" key="2">
    <source>
        <dbReference type="ARBA" id="ARBA00022475"/>
    </source>
</evidence>
<comment type="caution">
    <text evidence="7">The sequence shown here is derived from an EMBL/GenBank/DDBJ whole genome shotgun (WGS) entry which is preliminary data.</text>
</comment>
<dbReference type="PANTHER" id="PTHR47089:SF1">
    <property type="entry name" value="GUANOSINE ABC TRANSPORTER PERMEASE PROTEIN NUPP"/>
    <property type="match status" value="1"/>
</dbReference>
<reference evidence="7 8" key="1">
    <citation type="submission" date="2019-08" db="EMBL/GenBank/DDBJ databases">
        <title>Identification of a novel species of the genus Boseongicola.</title>
        <authorList>
            <person name="Zhang X.-Q."/>
        </authorList>
    </citation>
    <scope>NUCLEOTIDE SEQUENCE [LARGE SCALE GENOMIC DNA]</scope>
    <source>
        <strain evidence="7 8">HY14</strain>
    </source>
</reference>
<dbReference type="GO" id="GO:0022857">
    <property type="term" value="F:transmembrane transporter activity"/>
    <property type="evidence" value="ECO:0007669"/>
    <property type="project" value="InterPro"/>
</dbReference>
<accession>A0A5D0RN71</accession>
<name>A0A5D0RN71_9RHOB</name>
<feature type="transmembrane region" description="Helical" evidence="6">
    <location>
        <begin position="344"/>
        <end position="366"/>
    </location>
</feature>
<dbReference type="InterPro" id="IPR001851">
    <property type="entry name" value="ABC_transp_permease"/>
</dbReference>
<organism evidence="7 8">
    <name type="scientific">Maritimibacter fusiformis</name>
    <dbReference type="NCBI Taxonomy" id="2603819"/>
    <lineage>
        <taxon>Bacteria</taxon>
        <taxon>Pseudomonadati</taxon>
        <taxon>Pseudomonadota</taxon>
        <taxon>Alphaproteobacteria</taxon>
        <taxon>Rhodobacterales</taxon>
        <taxon>Roseobacteraceae</taxon>
        <taxon>Maritimibacter</taxon>
    </lineage>
</organism>
<protein>
    <submittedName>
        <fullName evidence="7">ABC transporter permease</fullName>
    </submittedName>
</protein>
<feature type="transmembrane region" description="Helical" evidence="6">
    <location>
        <begin position="136"/>
        <end position="155"/>
    </location>
</feature>
<keyword evidence="8" id="KW-1185">Reference proteome</keyword>
<dbReference type="Pfam" id="PF02653">
    <property type="entry name" value="BPD_transp_2"/>
    <property type="match status" value="1"/>
</dbReference>
<dbReference type="AlphaFoldDB" id="A0A5D0RN71"/>
<keyword evidence="5 6" id="KW-0472">Membrane</keyword>